<dbReference type="GO" id="GO:0003677">
    <property type="term" value="F:DNA binding"/>
    <property type="evidence" value="ECO:0007669"/>
    <property type="project" value="TreeGrafter"/>
</dbReference>
<dbReference type="EMBL" id="CP041742">
    <property type="protein sequence ID" value="QDQ73781.1"/>
    <property type="molecule type" value="Genomic_DNA"/>
</dbReference>
<accession>A0A516V5L1</accession>
<dbReference type="GO" id="GO:0009307">
    <property type="term" value="P:DNA restriction-modification system"/>
    <property type="evidence" value="ECO:0007669"/>
    <property type="project" value="UniProtKB-KW"/>
</dbReference>
<evidence type="ECO:0000256" key="2">
    <source>
        <dbReference type="ARBA" id="ARBA00022603"/>
    </source>
</evidence>
<evidence type="ECO:0000256" key="7">
    <source>
        <dbReference type="PROSITE-ProRule" id="PRU01016"/>
    </source>
</evidence>
<protein>
    <recommendedName>
        <fullName evidence="1">DNA (cytosine-5-)-methyltransferase</fullName>
        <ecNumber evidence="1">2.1.1.37</ecNumber>
    </recommendedName>
</protein>
<keyword evidence="4 7" id="KW-0949">S-adenosyl-L-methionine</keyword>
<dbReference type="EC" id="2.1.1.37" evidence="1"/>
<dbReference type="InterPro" id="IPR001525">
    <property type="entry name" value="C5_MeTfrase"/>
</dbReference>
<evidence type="ECO:0000256" key="6">
    <source>
        <dbReference type="ARBA" id="ARBA00047422"/>
    </source>
</evidence>
<dbReference type="InterPro" id="IPR029063">
    <property type="entry name" value="SAM-dependent_MTases_sf"/>
</dbReference>
<dbReference type="Proteomes" id="UP000315891">
    <property type="component" value="Chromosome"/>
</dbReference>
<dbReference type="Pfam" id="PF00145">
    <property type="entry name" value="DNA_methylase"/>
    <property type="match status" value="1"/>
</dbReference>
<dbReference type="PRINTS" id="PR00105">
    <property type="entry name" value="C5METTRFRASE"/>
</dbReference>
<dbReference type="SUPFAM" id="SSF53335">
    <property type="entry name" value="S-adenosyl-L-methionine-dependent methyltransferases"/>
    <property type="match status" value="1"/>
</dbReference>
<comment type="catalytic activity">
    <reaction evidence="6">
        <text>a 2'-deoxycytidine in DNA + S-adenosyl-L-methionine = a 5-methyl-2'-deoxycytidine in DNA + S-adenosyl-L-homocysteine + H(+)</text>
        <dbReference type="Rhea" id="RHEA:13681"/>
        <dbReference type="Rhea" id="RHEA-COMP:11369"/>
        <dbReference type="Rhea" id="RHEA-COMP:11370"/>
        <dbReference type="ChEBI" id="CHEBI:15378"/>
        <dbReference type="ChEBI" id="CHEBI:57856"/>
        <dbReference type="ChEBI" id="CHEBI:59789"/>
        <dbReference type="ChEBI" id="CHEBI:85452"/>
        <dbReference type="ChEBI" id="CHEBI:85454"/>
        <dbReference type="EC" id="2.1.1.37"/>
    </reaction>
</comment>
<feature type="active site" evidence="7">
    <location>
        <position position="167"/>
    </location>
</feature>
<evidence type="ECO:0000313" key="9">
    <source>
        <dbReference type="Proteomes" id="UP000315891"/>
    </source>
</evidence>
<dbReference type="GO" id="GO:0003886">
    <property type="term" value="F:DNA (cytosine-5-)-methyltransferase activity"/>
    <property type="evidence" value="ECO:0007669"/>
    <property type="project" value="UniProtKB-EC"/>
</dbReference>
<dbReference type="PANTHER" id="PTHR10629">
    <property type="entry name" value="CYTOSINE-SPECIFIC METHYLTRANSFERASE"/>
    <property type="match status" value="1"/>
</dbReference>
<evidence type="ECO:0000256" key="5">
    <source>
        <dbReference type="ARBA" id="ARBA00022747"/>
    </source>
</evidence>
<keyword evidence="2 7" id="KW-0489">Methyltransferase</keyword>
<keyword evidence="5" id="KW-0680">Restriction system</keyword>
<dbReference type="REBASE" id="355859">
    <property type="entry name" value="M.LlyBw6ORF7795P"/>
</dbReference>
<evidence type="ECO:0000313" key="8">
    <source>
        <dbReference type="EMBL" id="QDQ73781.1"/>
    </source>
</evidence>
<dbReference type="InterPro" id="IPR050390">
    <property type="entry name" value="C5-Methyltransferase"/>
</dbReference>
<organism evidence="8 9">
    <name type="scientific">Pseudoluteimonas lycopersici</name>
    <dbReference type="NCBI Taxonomy" id="1324796"/>
    <lineage>
        <taxon>Bacteria</taxon>
        <taxon>Pseudomonadati</taxon>
        <taxon>Pseudomonadota</taxon>
        <taxon>Gammaproteobacteria</taxon>
        <taxon>Lysobacterales</taxon>
        <taxon>Lysobacteraceae</taxon>
        <taxon>Pseudoluteimonas</taxon>
    </lineage>
</organism>
<dbReference type="GO" id="GO:0044027">
    <property type="term" value="P:negative regulation of gene expression via chromosomal CpG island methylation"/>
    <property type="evidence" value="ECO:0007669"/>
    <property type="project" value="TreeGrafter"/>
</dbReference>
<evidence type="ECO:0000256" key="1">
    <source>
        <dbReference type="ARBA" id="ARBA00011975"/>
    </source>
</evidence>
<dbReference type="RefSeq" id="WP_143879293.1">
    <property type="nucleotide sequence ID" value="NZ_BAABLZ010000001.1"/>
</dbReference>
<evidence type="ECO:0000256" key="3">
    <source>
        <dbReference type="ARBA" id="ARBA00022679"/>
    </source>
</evidence>
<dbReference type="PROSITE" id="PS51679">
    <property type="entry name" value="SAM_MT_C5"/>
    <property type="match status" value="1"/>
</dbReference>
<reference evidence="8 9" key="1">
    <citation type="submission" date="2019-07" db="EMBL/GenBank/DDBJ databases">
        <title>Lysobacter weifangensis sp. nov., isolated from bensulfuron-methyl contaminated farmland soil.</title>
        <authorList>
            <person name="Zhao H."/>
        </authorList>
    </citation>
    <scope>NUCLEOTIDE SEQUENCE [LARGE SCALE GENOMIC DNA]</scope>
    <source>
        <strain evidence="8 9">CC-Bw-6</strain>
    </source>
</reference>
<comment type="similarity">
    <text evidence="7">Belongs to the class I-like SAM-binding methyltransferase superfamily. C5-methyltransferase family.</text>
</comment>
<dbReference type="GO" id="GO:0032259">
    <property type="term" value="P:methylation"/>
    <property type="evidence" value="ECO:0007669"/>
    <property type="project" value="UniProtKB-KW"/>
</dbReference>
<dbReference type="PANTHER" id="PTHR10629:SF52">
    <property type="entry name" value="DNA (CYTOSINE-5)-METHYLTRANSFERASE 1"/>
    <property type="match status" value="1"/>
</dbReference>
<proteinExistence type="inferred from homology"/>
<name>A0A516V5L1_9GAMM</name>
<sequence length="441" mass="47990">MSNTELESYAIKNGRVTRDLRLGDDVWRSEIDNLADDGAGGHAAWWQSFLRGAQIRSEGSSDLPPIRTVDAFCGCGGLTLGAAQAILAAGRKFEAVAAIDVDEGGLQVHRANFGTKHILHTSASSLVDFHVSGIASDARFAYEPEIIDEALVGEVGKIDLFLAGPPCQGHSNLNNRTRREDPRNLLYLTAVALAIGLKARMVVIENVPDVVNDKSGVVVSAKALLKACGYKFIDSGVLAANDMGWAQTRKRYFLIAAKVAPRKHSLTLNAVSAGLKRDALNLGWAIGDLMREKAADSSTSVMDTVPALSEENRSRISWLFANDKHELPNHERPDCHKDGHSYPSVYGRMFWEKPAQTITTGFLTPGRGRYIHPLQPRVITPHEAARIQAFPDSFRFVVNGHDPARAAISKWIGDAVPPVLGYAAMLPLLALENTSQRTWIG</sequence>
<dbReference type="Gene3D" id="3.90.120.10">
    <property type="entry name" value="DNA Methylase, subunit A, domain 2"/>
    <property type="match status" value="1"/>
</dbReference>
<keyword evidence="3 7" id="KW-0808">Transferase</keyword>
<dbReference type="Gene3D" id="3.40.50.150">
    <property type="entry name" value="Vaccinia Virus protein VP39"/>
    <property type="match status" value="1"/>
</dbReference>
<gene>
    <name evidence="8" type="ORF">FNZ56_07795</name>
</gene>
<dbReference type="AlphaFoldDB" id="A0A516V5L1"/>
<dbReference type="OrthoDB" id="9813719at2"/>
<evidence type="ECO:0000256" key="4">
    <source>
        <dbReference type="ARBA" id="ARBA00022691"/>
    </source>
</evidence>
<keyword evidence="9" id="KW-1185">Reference proteome</keyword>